<proteinExistence type="predicted"/>
<protein>
    <submittedName>
        <fullName evidence="1">Uncharacterized protein</fullName>
    </submittedName>
</protein>
<dbReference type="Proteomes" id="UP001295420">
    <property type="component" value="Unassembled WGS sequence"/>
</dbReference>
<reference evidence="1" key="1">
    <citation type="submission" date="2022-01" db="EMBL/GenBank/DDBJ databases">
        <authorList>
            <person name="Lagorce A."/>
        </authorList>
    </citation>
    <scope>NUCLEOTIDE SEQUENCE</scope>
    <source>
        <strain evidence="1">Th15_F1_D04</strain>
    </source>
</reference>
<sequence>MFYFHDRCKGFGICAMGQSYDYSLTFYTRFYRNKPTFPKIGHGIKFPKNARLPHLINLA</sequence>
<comment type="caution">
    <text evidence="1">The sequence shown here is derived from an EMBL/GenBank/DDBJ whole genome shotgun (WGS) entry which is preliminary data.</text>
</comment>
<accession>A0AAU9QAP4</accession>
<organism evidence="1 2">
    <name type="scientific">Vibrio owensii</name>
    <dbReference type="NCBI Taxonomy" id="696485"/>
    <lineage>
        <taxon>Bacteria</taxon>
        <taxon>Pseudomonadati</taxon>
        <taxon>Pseudomonadota</taxon>
        <taxon>Gammaproteobacteria</taxon>
        <taxon>Vibrionales</taxon>
        <taxon>Vibrionaceae</taxon>
        <taxon>Vibrio</taxon>
    </lineage>
</organism>
<gene>
    <name evidence="1" type="ORF">THF1D04_60099</name>
</gene>
<dbReference type="AlphaFoldDB" id="A0AAU9QAP4"/>
<evidence type="ECO:0000313" key="1">
    <source>
        <dbReference type="EMBL" id="CAH1539843.1"/>
    </source>
</evidence>
<name>A0AAU9QAP4_9VIBR</name>
<evidence type="ECO:0000313" key="2">
    <source>
        <dbReference type="Proteomes" id="UP001295420"/>
    </source>
</evidence>
<dbReference type="EMBL" id="CAKMTQ010000056">
    <property type="protein sequence ID" value="CAH1539843.1"/>
    <property type="molecule type" value="Genomic_DNA"/>
</dbReference>